<feature type="transmembrane region" description="Helical" evidence="1">
    <location>
        <begin position="88"/>
        <end position="121"/>
    </location>
</feature>
<dbReference type="AlphaFoldDB" id="A0A345HU57"/>
<dbReference type="EMBL" id="CP031194">
    <property type="protein sequence ID" value="AXG80231.1"/>
    <property type="molecule type" value="Genomic_DNA"/>
</dbReference>
<feature type="transmembrane region" description="Helical" evidence="1">
    <location>
        <begin position="168"/>
        <end position="185"/>
    </location>
</feature>
<dbReference type="RefSeq" id="WP_114661681.1">
    <property type="nucleotide sequence ID" value="NZ_CP031194.1"/>
</dbReference>
<keyword evidence="1" id="KW-1133">Transmembrane helix</keyword>
<feature type="transmembrane region" description="Helical" evidence="1">
    <location>
        <begin position="133"/>
        <end position="156"/>
    </location>
</feature>
<evidence type="ECO:0000313" key="2">
    <source>
        <dbReference type="EMBL" id="AXG80231.1"/>
    </source>
</evidence>
<protein>
    <submittedName>
        <fullName evidence="2">Uncharacterized protein</fullName>
    </submittedName>
</protein>
<gene>
    <name evidence="2" type="ORF">DVK44_24115</name>
</gene>
<dbReference type="InterPro" id="IPR046862">
    <property type="entry name" value="Rhomboid_2"/>
</dbReference>
<dbReference type="OrthoDB" id="3613079at2"/>
<evidence type="ECO:0000256" key="1">
    <source>
        <dbReference type="SAM" id="Phobius"/>
    </source>
</evidence>
<accession>A0A345HU57</accession>
<name>A0A345HU57_9ACTN</name>
<dbReference type="Pfam" id="PF20401">
    <property type="entry name" value="Rhomboid_2"/>
    <property type="match status" value="1"/>
</dbReference>
<feature type="transmembrane region" description="Helical" evidence="1">
    <location>
        <begin position="215"/>
        <end position="235"/>
    </location>
</feature>
<organism evidence="2 3">
    <name type="scientific">Streptomyces paludis</name>
    <dbReference type="NCBI Taxonomy" id="2282738"/>
    <lineage>
        <taxon>Bacteria</taxon>
        <taxon>Bacillati</taxon>
        <taxon>Actinomycetota</taxon>
        <taxon>Actinomycetes</taxon>
        <taxon>Kitasatosporales</taxon>
        <taxon>Streptomycetaceae</taxon>
        <taxon>Streptomyces</taxon>
    </lineage>
</organism>
<proteinExistence type="predicted"/>
<reference evidence="3" key="1">
    <citation type="submission" date="2018-07" db="EMBL/GenBank/DDBJ databases">
        <authorList>
            <person name="Zhao J."/>
        </authorList>
    </citation>
    <scope>NUCLEOTIDE SEQUENCE [LARGE SCALE GENOMIC DNA]</scope>
    <source>
        <strain evidence="3">GSSD-12</strain>
    </source>
</reference>
<dbReference type="Proteomes" id="UP000253868">
    <property type="component" value="Chromosome"/>
</dbReference>
<sequence length="260" mass="27088">MNRLDTRGSGAEAAVAASAGCAGGRGRSRSFPAVGFSAARLLPGPRRTPFTFWYGLVLVGTALLAEHGEPATVSVLLRESSTDVAHLARTPALVLVASALWVAGGLLSPYTIGFVLVLTALERRVGGARTAGIFLLGHVLATLLTEVPVGLAVAVGHLPETSLHRLDYGISFGIMASVGALAGLLPPLARWILLTVTGLTLLQDLLEFADPITDWGHVLALLIGVACWPALRSAVRVRARVRVRDKAVTSVTRSGPCSPP</sequence>
<keyword evidence="1" id="KW-0812">Transmembrane</keyword>
<keyword evidence="1" id="KW-0472">Membrane</keyword>
<dbReference type="KEGG" id="spad:DVK44_24115"/>
<evidence type="ECO:0000313" key="3">
    <source>
        <dbReference type="Proteomes" id="UP000253868"/>
    </source>
</evidence>
<keyword evidence="3" id="KW-1185">Reference proteome</keyword>